<protein>
    <submittedName>
        <fullName evidence="2">Uncharacterized protein</fullName>
    </submittedName>
</protein>
<keyword evidence="1" id="KW-1133">Transmembrane helix</keyword>
<feature type="transmembrane region" description="Helical" evidence="1">
    <location>
        <begin position="6"/>
        <end position="27"/>
    </location>
</feature>
<dbReference type="OrthoDB" id="767471at2"/>
<gene>
    <name evidence="2" type="ORF">SAMN05421827_102216</name>
</gene>
<keyword evidence="1" id="KW-0472">Membrane</keyword>
<evidence type="ECO:0000313" key="2">
    <source>
        <dbReference type="EMBL" id="SDF94772.1"/>
    </source>
</evidence>
<name>A0A1G7Q8C2_9SPHI</name>
<dbReference type="Proteomes" id="UP000199643">
    <property type="component" value="Unassembled WGS sequence"/>
</dbReference>
<proteinExistence type="predicted"/>
<keyword evidence="3" id="KW-1185">Reference proteome</keyword>
<accession>A0A1G7Q8C2</accession>
<reference evidence="3" key="1">
    <citation type="submission" date="2016-10" db="EMBL/GenBank/DDBJ databases">
        <authorList>
            <person name="Varghese N."/>
            <person name="Submissions S."/>
        </authorList>
    </citation>
    <scope>NUCLEOTIDE SEQUENCE [LARGE SCALE GENOMIC DNA]</scope>
    <source>
        <strain evidence="3">DSM 17933</strain>
    </source>
</reference>
<dbReference type="RefSeq" id="WP_090497128.1">
    <property type="nucleotide sequence ID" value="NZ_FNCH01000002.1"/>
</dbReference>
<evidence type="ECO:0000313" key="3">
    <source>
        <dbReference type="Proteomes" id="UP000199643"/>
    </source>
</evidence>
<dbReference type="AlphaFoldDB" id="A0A1G7Q8C2"/>
<sequence length="109" mass="12539">MNWNQFILYLLVAYFIYYLINILLDLLRPKQMYAENSGQEELTFSEEHQPKTVVENDVQKEEKKLQAHSPNNRQAISSGPISATGGVSLKQLFSLAQSDLIEFTKTIPY</sequence>
<keyword evidence="1" id="KW-0812">Transmembrane</keyword>
<dbReference type="STRING" id="405671.SAMN05421827_102216"/>
<evidence type="ECO:0000256" key="1">
    <source>
        <dbReference type="SAM" id="Phobius"/>
    </source>
</evidence>
<organism evidence="2 3">
    <name type="scientific">Pedobacter terrae</name>
    <dbReference type="NCBI Taxonomy" id="405671"/>
    <lineage>
        <taxon>Bacteria</taxon>
        <taxon>Pseudomonadati</taxon>
        <taxon>Bacteroidota</taxon>
        <taxon>Sphingobacteriia</taxon>
        <taxon>Sphingobacteriales</taxon>
        <taxon>Sphingobacteriaceae</taxon>
        <taxon>Pedobacter</taxon>
    </lineage>
</organism>
<dbReference type="EMBL" id="FNCH01000002">
    <property type="protein sequence ID" value="SDF94772.1"/>
    <property type="molecule type" value="Genomic_DNA"/>
</dbReference>